<feature type="signal peptide" evidence="2">
    <location>
        <begin position="1"/>
        <end position="25"/>
    </location>
</feature>
<feature type="region of interest" description="Disordered" evidence="1">
    <location>
        <begin position="148"/>
        <end position="229"/>
    </location>
</feature>
<name>A0A1G9JBI7_9ACTN</name>
<keyword evidence="4" id="KW-1185">Reference proteome</keyword>
<dbReference type="Proteomes" id="UP000199155">
    <property type="component" value="Unassembled WGS sequence"/>
</dbReference>
<feature type="region of interest" description="Disordered" evidence="1">
    <location>
        <begin position="27"/>
        <end position="55"/>
    </location>
</feature>
<accession>A0A1G9JBI7</accession>
<evidence type="ECO:0000256" key="2">
    <source>
        <dbReference type="SAM" id="SignalP"/>
    </source>
</evidence>
<feature type="chain" id="PRO_5011444172" description="DUF3558 domain-containing protein" evidence="2">
    <location>
        <begin position="26"/>
        <end position="299"/>
    </location>
</feature>
<proteinExistence type="predicted"/>
<evidence type="ECO:0000313" key="3">
    <source>
        <dbReference type="EMBL" id="SDL34900.1"/>
    </source>
</evidence>
<dbReference type="RefSeq" id="WP_093617972.1">
    <property type="nucleotide sequence ID" value="NZ_FNFF01000029.1"/>
</dbReference>
<sequence length="299" mass="30770">MRHKGYLAGAATLAALLLTGCTSDAGGGSAGDDGKPGGFAPSPTKAAEPGRYRSLPEPCDAVGRDSLDSMLPGIAELSGEQREKAYAGTAAVTFDTDRRSGCRWSVESPDATHRLHVDFERVVSYDDAVSDDELAADLFLDLKIAADLPEPATDEETDEETGEETGEGTGGATDEGAGTDKESGKPSGDPTATAGGGDGKGGEPGTGEPSGSTSASPPEGLEPRALDDLADEAYLDDELGAADSAARKRLVTVVFRTSNVLVTVAYEAQSASVQETPDSKELQDRARVLAGKLAEQFTE</sequence>
<feature type="compositionally biased region" description="Low complexity" evidence="1">
    <location>
        <begin position="206"/>
        <end position="219"/>
    </location>
</feature>
<gene>
    <name evidence="3" type="ORF">SAMN05421806_12928</name>
</gene>
<dbReference type="AlphaFoldDB" id="A0A1G9JBI7"/>
<keyword evidence="2" id="KW-0732">Signal</keyword>
<dbReference type="STRING" id="417292.SAMN05421806_12928"/>
<evidence type="ECO:0008006" key="5">
    <source>
        <dbReference type="Google" id="ProtNLM"/>
    </source>
</evidence>
<feature type="compositionally biased region" description="Gly residues" evidence="1">
    <location>
        <begin position="194"/>
        <end position="205"/>
    </location>
</feature>
<dbReference type="OrthoDB" id="4336125at2"/>
<evidence type="ECO:0000313" key="4">
    <source>
        <dbReference type="Proteomes" id="UP000199155"/>
    </source>
</evidence>
<organism evidence="3 4">
    <name type="scientific">Streptomyces indicus</name>
    <dbReference type="NCBI Taxonomy" id="417292"/>
    <lineage>
        <taxon>Bacteria</taxon>
        <taxon>Bacillati</taxon>
        <taxon>Actinomycetota</taxon>
        <taxon>Actinomycetes</taxon>
        <taxon>Kitasatosporales</taxon>
        <taxon>Streptomycetaceae</taxon>
        <taxon>Streptomyces</taxon>
    </lineage>
</organism>
<dbReference type="PROSITE" id="PS51257">
    <property type="entry name" value="PROKAR_LIPOPROTEIN"/>
    <property type="match status" value="1"/>
</dbReference>
<evidence type="ECO:0000256" key="1">
    <source>
        <dbReference type="SAM" id="MobiDB-lite"/>
    </source>
</evidence>
<feature type="compositionally biased region" description="Acidic residues" evidence="1">
    <location>
        <begin position="152"/>
        <end position="166"/>
    </location>
</feature>
<protein>
    <recommendedName>
        <fullName evidence="5">DUF3558 domain-containing protein</fullName>
    </recommendedName>
</protein>
<dbReference type="EMBL" id="FNFF01000029">
    <property type="protein sequence ID" value="SDL34900.1"/>
    <property type="molecule type" value="Genomic_DNA"/>
</dbReference>
<reference evidence="3 4" key="1">
    <citation type="submission" date="2016-10" db="EMBL/GenBank/DDBJ databases">
        <authorList>
            <person name="de Groot N.N."/>
        </authorList>
    </citation>
    <scope>NUCLEOTIDE SEQUENCE [LARGE SCALE GENOMIC DNA]</scope>
    <source>
        <strain evidence="3 4">CGMCC 4.5727</strain>
    </source>
</reference>